<protein>
    <recommendedName>
        <fullName evidence="5">N-acetylneuraminate lyase</fullName>
        <ecNumber evidence="5">4.1.3.3</ecNumber>
    </recommendedName>
</protein>
<dbReference type="RefSeq" id="XP_011505501.1">
    <property type="nucleotide sequence ID" value="XM_011507199.1"/>
</dbReference>
<dbReference type="SMART" id="SM01130">
    <property type="entry name" value="DHDPS"/>
    <property type="match status" value="1"/>
</dbReference>
<gene>
    <name evidence="15" type="primary">LOC105368225</name>
</gene>
<evidence type="ECO:0000313" key="14">
    <source>
        <dbReference type="Proteomes" id="UP000695007"/>
    </source>
</evidence>
<evidence type="ECO:0000256" key="3">
    <source>
        <dbReference type="ARBA" id="ARBA00006324"/>
    </source>
</evidence>
<comment type="subcellular location">
    <subcellularLocation>
        <location evidence="1">Cytoplasm</location>
    </subcellularLocation>
</comment>
<keyword evidence="8" id="KW-0704">Schiff base</keyword>
<evidence type="ECO:0000256" key="7">
    <source>
        <dbReference type="ARBA" id="ARBA00023239"/>
    </source>
</evidence>
<evidence type="ECO:0000256" key="5">
    <source>
        <dbReference type="ARBA" id="ARBA00012911"/>
    </source>
</evidence>
<keyword evidence="7 11" id="KW-0456">Lyase</keyword>
<dbReference type="Gene3D" id="3.20.20.70">
    <property type="entry name" value="Aldolase class I"/>
    <property type="match status" value="1"/>
</dbReference>
<dbReference type="Pfam" id="PF00701">
    <property type="entry name" value="DHDPS"/>
    <property type="match status" value="1"/>
</dbReference>
<evidence type="ECO:0000256" key="4">
    <source>
        <dbReference type="ARBA" id="ARBA00011881"/>
    </source>
</evidence>
<comment type="pathway">
    <text evidence="2">Amino-sugar metabolism; N-acetylneuraminate degradation.</text>
</comment>
<dbReference type="PROSITE" id="PS00665">
    <property type="entry name" value="DHDPS_1"/>
    <property type="match status" value="1"/>
</dbReference>
<feature type="binding site" evidence="13">
    <location>
        <position position="42"/>
    </location>
    <ligand>
        <name>pyruvate</name>
        <dbReference type="ChEBI" id="CHEBI:15361"/>
    </ligand>
</feature>
<dbReference type="GeneID" id="105368225"/>
<comment type="similarity">
    <text evidence="3">Belongs to the DapA family. NanA subfamily.</text>
</comment>
<evidence type="ECO:0000256" key="8">
    <source>
        <dbReference type="ARBA" id="ARBA00023270"/>
    </source>
</evidence>
<feature type="binding site" evidence="13">
    <location>
        <position position="203"/>
    </location>
    <ligand>
        <name>pyruvate</name>
        <dbReference type="ChEBI" id="CHEBI:15361"/>
    </ligand>
</feature>
<dbReference type="PANTHER" id="PTHR12128">
    <property type="entry name" value="DIHYDRODIPICOLINATE SYNTHASE"/>
    <property type="match status" value="1"/>
</dbReference>
<dbReference type="PANTHER" id="PTHR12128:SF21">
    <property type="entry name" value="N-ACETYLNEURAMINATE LYASE"/>
    <property type="match status" value="1"/>
</dbReference>
<evidence type="ECO:0000256" key="1">
    <source>
        <dbReference type="ARBA" id="ARBA00004496"/>
    </source>
</evidence>
<dbReference type="GO" id="GO:0005737">
    <property type="term" value="C:cytoplasm"/>
    <property type="evidence" value="ECO:0007669"/>
    <property type="project" value="UniProtKB-SubCell"/>
</dbReference>
<reference evidence="15" key="1">
    <citation type="submission" date="2025-08" db="UniProtKB">
        <authorList>
            <consortium name="RefSeq"/>
        </authorList>
    </citation>
    <scope>IDENTIFICATION</scope>
</reference>
<comment type="catalytic activity">
    <reaction evidence="10">
        <text>aceneuramate = aldehydo-N-acetyl-D-mannosamine + pyruvate</text>
        <dbReference type="Rhea" id="RHEA:23296"/>
        <dbReference type="ChEBI" id="CHEBI:15361"/>
        <dbReference type="ChEBI" id="CHEBI:17122"/>
        <dbReference type="ChEBI" id="CHEBI:173083"/>
        <dbReference type="EC" id="4.1.3.3"/>
    </reaction>
</comment>
<keyword evidence="9" id="KW-0119">Carbohydrate metabolism</keyword>
<dbReference type="EC" id="4.1.3.3" evidence="5"/>
<evidence type="ECO:0000256" key="12">
    <source>
        <dbReference type="PIRSR" id="PIRSR001365-1"/>
    </source>
</evidence>
<dbReference type="KEGG" id="csol:105368225"/>
<organism evidence="14 15">
    <name type="scientific">Ceratosolen solmsi marchali</name>
    <dbReference type="NCBI Taxonomy" id="326594"/>
    <lineage>
        <taxon>Eukaryota</taxon>
        <taxon>Metazoa</taxon>
        <taxon>Ecdysozoa</taxon>
        <taxon>Arthropoda</taxon>
        <taxon>Hexapoda</taxon>
        <taxon>Insecta</taxon>
        <taxon>Pterygota</taxon>
        <taxon>Neoptera</taxon>
        <taxon>Endopterygota</taxon>
        <taxon>Hymenoptera</taxon>
        <taxon>Apocrita</taxon>
        <taxon>Proctotrupomorpha</taxon>
        <taxon>Chalcidoidea</taxon>
        <taxon>Agaonidae</taxon>
        <taxon>Agaoninae</taxon>
        <taxon>Ceratosolen</taxon>
    </lineage>
</organism>
<sequence>MAPVFTPFNDDVNKTLNLKIIPQYAKFLESKNITGILVGGTTGEGLSLSIEERKQLVAAWASAVKETKQHLMVHIGGLTFAGVKELTIFSESLHVDSLLCLPDLFYKPTKIEELFDYFSSIGKLAPNTPLLYYQSSKVKINIKADEFFKFSEDKIPTLVGVKLDSSDIKDGLQALTVSKRFTVIYGSKMIILAGCAIEVNTFMSATMNFIPEYSIKLIKFCNEGSNFNEARKNQNILNKIEKEILQYGGYIETMKTAMSLMTNLYMGPPRLPLKSLSQENVDKMQKSLLTIKL</sequence>
<proteinExistence type="inferred from homology"/>
<dbReference type="InterPro" id="IPR020624">
    <property type="entry name" value="Schiff_base-form_aldolases_CS"/>
</dbReference>
<dbReference type="PRINTS" id="PR00146">
    <property type="entry name" value="DHPICSNTHASE"/>
</dbReference>
<evidence type="ECO:0000256" key="11">
    <source>
        <dbReference type="PIRNR" id="PIRNR001365"/>
    </source>
</evidence>
<dbReference type="Proteomes" id="UP000695007">
    <property type="component" value="Unplaced"/>
</dbReference>
<feature type="active site" description="Schiff-base intermediate with substrate" evidence="12">
    <location>
        <position position="162"/>
    </location>
</feature>
<dbReference type="PIRSF" id="PIRSF001365">
    <property type="entry name" value="DHDPS"/>
    <property type="match status" value="1"/>
</dbReference>
<keyword evidence="14" id="KW-1185">Reference proteome</keyword>
<name>A0AAJ6YWA5_9HYME</name>
<dbReference type="InterPro" id="IPR013785">
    <property type="entry name" value="Aldolase_TIM"/>
</dbReference>
<evidence type="ECO:0000256" key="2">
    <source>
        <dbReference type="ARBA" id="ARBA00004878"/>
    </source>
</evidence>
<evidence type="ECO:0000256" key="10">
    <source>
        <dbReference type="ARBA" id="ARBA00044906"/>
    </source>
</evidence>
<dbReference type="GO" id="GO:0008747">
    <property type="term" value="F:N-acetylneuraminate lyase activity"/>
    <property type="evidence" value="ECO:0007669"/>
    <property type="project" value="UniProtKB-EC"/>
</dbReference>
<dbReference type="SUPFAM" id="SSF51569">
    <property type="entry name" value="Aldolase"/>
    <property type="match status" value="1"/>
</dbReference>
<evidence type="ECO:0000256" key="6">
    <source>
        <dbReference type="ARBA" id="ARBA00022490"/>
    </source>
</evidence>
<evidence type="ECO:0000256" key="9">
    <source>
        <dbReference type="ARBA" id="ARBA00023277"/>
    </source>
</evidence>
<accession>A0AAJ6YWA5</accession>
<dbReference type="AlphaFoldDB" id="A0AAJ6YWA5"/>
<evidence type="ECO:0000256" key="13">
    <source>
        <dbReference type="PIRSR" id="PIRSR001365-2"/>
    </source>
</evidence>
<evidence type="ECO:0000313" key="15">
    <source>
        <dbReference type="RefSeq" id="XP_011505501.1"/>
    </source>
</evidence>
<feature type="active site" description="Proton donor/acceptor" evidence="12">
    <location>
        <position position="133"/>
    </location>
</feature>
<comment type="subunit">
    <text evidence="4">Homotetramer.</text>
</comment>
<keyword evidence="6" id="KW-0963">Cytoplasm</keyword>
<dbReference type="InterPro" id="IPR002220">
    <property type="entry name" value="DapA-like"/>
</dbReference>